<feature type="domain" description="RNA polymerase sigma-70 region 4" evidence="7">
    <location>
        <begin position="177"/>
        <end position="222"/>
    </location>
</feature>
<dbReference type="AlphaFoldDB" id="A0A7J5UNU2"/>
<gene>
    <name evidence="8" type="ORF">GB883_10810</name>
</gene>
<dbReference type="Pfam" id="PF04545">
    <property type="entry name" value="Sigma70_r4"/>
    <property type="match status" value="1"/>
</dbReference>
<dbReference type="GO" id="GO:0016987">
    <property type="term" value="F:sigma factor activity"/>
    <property type="evidence" value="ECO:0007669"/>
    <property type="project" value="UniProtKB-KW"/>
</dbReference>
<reference evidence="8 9" key="1">
    <citation type="submission" date="2019-10" db="EMBL/GenBank/DDBJ databases">
        <title>Georgenia wutianyii sp. nov. and Georgenia yuyongxinii sp. nov. isolated from plateau pika (Ochotona curzoniae) in the Qinghai-Tibet plateau of China.</title>
        <authorList>
            <person name="Tian Z."/>
        </authorList>
    </citation>
    <scope>NUCLEOTIDE SEQUENCE [LARGE SCALE GENOMIC DNA]</scope>
    <source>
        <strain evidence="8 9">DSM 21501</strain>
    </source>
</reference>
<dbReference type="Pfam" id="PF04542">
    <property type="entry name" value="Sigma70_r2"/>
    <property type="match status" value="1"/>
</dbReference>
<proteinExistence type="predicted"/>
<evidence type="ECO:0000313" key="8">
    <source>
        <dbReference type="EMBL" id="KAE8764072.1"/>
    </source>
</evidence>
<evidence type="ECO:0000256" key="3">
    <source>
        <dbReference type="ARBA" id="ARBA00023125"/>
    </source>
</evidence>
<dbReference type="InterPro" id="IPR000943">
    <property type="entry name" value="RNA_pol_sigma70"/>
</dbReference>
<dbReference type="PIRSF" id="PIRSF000770">
    <property type="entry name" value="RNA_pol_sigma-SigE/K"/>
    <property type="match status" value="1"/>
</dbReference>
<dbReference type="PANTHER" id="PTHR30385:SF7">
    <property type="entry name" value="RNA POLYMERASE SIGMA FACTOR FLIA"/>
    <property type="match status" value="1"/>
</dbReference>
<feature type="domain" description="RNA polymerase sigma-70 region 2" evidence="6">
    <location>
        <begin position="12"/>
        <end position="82"/>
    </location>
</feature>
<dbReference type="InterPro" id="IPR013325">
    <property type="entry name" value="RNA_pol_sigma_r2"/>
</dbReference>
<evidence type="ECO:0000256" key="1">
    <source>
        <dbReference type="ARBA" id="ARBA00023015"/>
    </source>
</evidence>
<comment type="caution">
    <text evidence="8">The sequence shown here is derived from an EMBL/GenBank/DDBJ whole genome shotgun (WGS) entry which is preliminary data.</text>
</comment>
<feature type="domain" description="RNA polymerase sigma-70 region 3" evidence="5">
    <location>
        <begin position="92"/>
        <end position="135"/>
    </location>
</feature>
<dbReference type="OrthoDB" id="9799825at2"/>
<sequence length="280" mass="30396">MTYGRSEQDALIVENLPLVGYLVSEMIRRVPAHVQRDELAAAGSLALVQAARAFNPELGVPFSRYAAMRVRGAIVDELRGMDWASRGARHRARQLTETSERLTAALGRTPSREELAEALGVDVADVDATRSDAERRVLSIDAEGAGAAESLTASGLGPEERALVDERLRYLAAGVVELPERLRHVVEELFFRDRPVVELAAEMGVTQSRISQLRTQALGMLRDAMNSSLEPDLAPMSSAAPGVAERRRQAYYAAVAERASSTLARGVAEPRPIRATVDVV</sequence>
<dbReference type="PANTHER" id="PTHR30385">
    <property type="entry name" value="SIGMA FACTOR F FLAGELLAR"/>
    <property type="match status" value="1"/>
</dbReference>
<keyword evidence="2" id="KW-0731">Sigma factor</keyword>
<evidence type="ECO:0000313" key="9">
    <source>
        <dbReference type="Proteomes" id="UP000451860"/>
    </source>
</evidence>
<dbReference type="Pfam" id="PF04539">
    <property type="entry name" value="Sigma70_r3"/>
    <property type="match status" value="1"/>
</dbReference>
<dbReference type="InterPro" id="IPR014284">
    <property type="entry name" value="RNA_pol_sigma-70_dom"/>
</dbReference>
<evidence type="ECO:0000256" key="2">
    <source>
        <dbReference type="ARBA" id="ARBA00023082"/>
    </source>
</evidence>
<dbReference type="SUPFAM" id="SSF88946">
    <property type="entry name" value="Sigma2 domain of RNA polymerase sigma factors"/>
    <property type="match status" value="1"/>
</dbReference>
<keyword evidence="4" id="KW-0804">Transcription</keyword>
<dbReference type="InterPro" id="IPR007627">
    <property type="entry name" value="RNA_pol_sigma70_r2"/>
</dbReference>
<keyword evidence="9" id="KW-1185">Reference proteome</keyword>
<evidence type="ECO:0000256" key="4">
    <source>
        <dbReference type="ARBA" id="ARBA00023163"/>
    </source>
</evidence>
<dbReference type="Gene3D" id="1.20.140.160">
    <property type="match status" value="1"/>
</dbReference>
<organism evidence="8 9">
    <name type="scientific">Georgenia thermotolerans</name>
    <dbReference type="NCBI Taxonomy" id="527326"/>
    <lineage>
        <taxon>Bacteria</taxon>
        <taxon>Bacillati</taxon>
        <taxon>Actinomycetota</taxon>
        <taxon>Actinomycetes</taxon>
        <taxon>Micrococcales</taxon>
        <taxon>Bogoriellaceae</taxon>
        <taxon>Georgenia</taxon>
    </lineage>
</organism>
<evidence type="ECO:0000259" key="6">
    <source>
        <dbReference type="Pfam" id="PF04542"/>
    </source>
</evidence>
<dbReference type="RefSeq" id="WP_152204350.1">
    <property type="nucleotide sequence ID" value="NZ_VUKF01000050.1"/>
</dbReference>
<dbReference type="Proteomes" id="UP000451860">
    <property type="component" value="Unassembled WGS sequence"/>
</dbReference>
<dbReference type="SUPFAM" id="SSF88659">
    <property type="entry name" value="Sigma3 and sigma4 domains of RNA polymerase sigma factors"/>
    <property type="match status" value="2"/>
</dbReference>
<dbReference type="Gene3D" id="1.10.1740.10">
    <property type="match status" value="1"/>
</dbReference>
<keyword evidence="1" id="KW-0805">Transcription regulation</keyword>
<name>A0A7J5UNU2_9MICO</name>
<protein>
    <submittedName>
        <fullName evidence="8">Sigma-70 family RNA polymerase sigma factor</fullName>
    </submittedName>
</protein>
<dbReference type="InterPro" id="IPR007630">
    <property type="entry name" value="RNA_pol_sigma70_r4"/>
</dbReference>
<dbReference type="EMBL" id="WHJE01000044">
    <property type="protein sequence ID" value="KAE8764072.1"/>
    <property type="molecule type" value="Genomic_DNA"/>
</dbReference>
<dbReference type="GO" id="GO:0006352">
    <property type="term" value="P:DNA-templated transcription initiation"/>
    <property type="evidence" value="ECO:0007669"/>
    <property type="project" value="InterPro"/>
</dbReference>
<dbReference type="InterPro" id="IPR013324">
    <property type="entry name" value="RNA_pol_sigma_r3/r4-like"/>
</dbReference>
<dbReference type="NCBIfam" id="TIGR02937">
    <property type="entry name" value="sigma70-ECF"/>
    <property type="match status" value="1"/>
</dbReference>
<evidence type="ECO:0000259" key="7">
    <source>
        <dbReference type="Pfam" id="PF04545"/>
    </source>
</evidence>
<accession>A0A7J5UNU2</accession>
<keyword evidence="3" id="KW-0238">DNA-binding</keyword>
<dbReference type="InterPro" id="IPR007624">
    <property type="entry name" value="RNA_pol_sigma70_r3"/>
</dbReference>
<dbReference type="GO" id="GO:0003677">
    <property type="term" value="F:DNA binding"/>
    <property type="evidence" value="ECO:0007669"/>
    <property type="project" value="UniProtKB-KW"/>
</dbReference>
<evidence type="ECO:0000259" key="5">
    <source>
        <dbReference type="Pfam" id="PF04539"/>
    </source>
</evidence>